<gene>
    <name evidence="3" type="ORF">ACFOMF_01395</name>
</gene>
<feature type="signal peptide" evidence="2">
    <location>
        <begin position="1"/>
        <end position="19"/>
    </location>
</feature>
<evidence type="ECO:0000313" key="3">
    <source>
        <dbReference type="EMBL" id="MFC3606441.1"/>
    </source>
</evidence>
<evidence type="ECO:0000256" key="1">
    <source>
        <dbReference type="SAM" id="MobiDB-lite"/>
    </source>
</evidence>
<accession>A0ABV7T4G5</accession>
<reference evidence="4" key="1">
    <citation type="journal article" date="2019" name="Int. J. Syst. Evol. Microbiol.">
        <title>The Global Catalogue of Microorganisms (GCM) 10K type strain sequencing project: providing services to taxonomists for standard genome sequencing and annotation.</title>
        <authorList>
            <consortium name="The Broad Institute Genomics Platform"/>
            <consortium name="The Broad Institute Genome Sequencing Center for Infectious Disease"/>
            <person name="Wu L."/>
            <person name="Ma J."/>
        </authorList>
    </citation>
    <scope>NUCLEOTIDE SEQUENCE [LARGE SCALE GENOMIC DNA]</scope>
    <source>
        <strain evidence="4">KCTC 42447</strain>
    </source>
</reference>
<name>A0ABV7T4G5_9GAMM</name>
<sequence length="202" mass="21711">MCRLAMPMALCLATTLALADPHQHGHAHAHDNLGAHDHGVATLNMAIEGDTLVLELETPAMNMVGFEHQPTSDAERARVQDARERLAAPLELFNLPGAAGCELTEHRLDSPLFAGGRGHSGDHGNEHGHTHDHDPKQSAEHAHSDIEASYTFTCAQPAQLSGIDLTPFFAQFPQTERIVAQAIGPKGQHAADLAPSRPQLDF</sequence>
<dbReference type="RefSeq" id="WP_386360481.1">
    <property type="nucleotide sequence ID" value="NZ_JBHRXZ010000002.1"/>
</dbReference>
<keyword evidence="4" id="KW-1185">Reference proteome</keyword>
<evidence type="ECO:0000313" key="4">
    <source>
        <dbReference type="Proteomes" id="UP001595630"/>
    </source>
</evidence>
<protein>
    <submittedName>
        <fullName evidence="3">DUF2796 domain-containing protein</fullName>
    </submittedName>
</protein>
<comment type="caution">
    <text evidence="3">The sequence shown here is derived from an EMBL/GenBank/DDBJ whole genome shotgun (WGS) entry which is preliminary data.</text>
</comment>
<evidence type="ECO:0000256" key="2">
    <source>
        <dbReference type="SAM" id="SignalP"/>
    </source>
</evidence>
<feature type="compositionally biased region" description="Basic and acidic residues" evidence="1">
    <location>
        <begin position="119"/>
        <end position="143"/>
    </location>
</feature>
<proteinExistence type="predicted"/>
<dbReference type="InterPro" id="IPR021253">
    <property type="entry name" value="ZrgA-like"/>
</dbReference>
<dbReference type="EMBL" id="JBHRXZ010000002">
    <property type="protein sequence ID" value="MFC3606441.1"/>
    <property type="molecule type" value="Genomic_DNA"/>
</dbReference>
<feature type="region of interest" description="Disordered" evidence="1">
    <location>
        <begin position="112"/>
        <end position="143"/>
    </location>
</feature>
<dbReference type="Pfam" id="PF10986">
    <property type="entry name" value="ZrgA"/>
    <property type="match status" value="1"/>
</dbReference>
<dbReference type="Proteomes" id="UP001595630">
    <property type="component" value="Unassembled WGS sequence"/>
</dbReference>
<organism evidence="3 4">
    <name type="scientific">Stutzerimonas tarimensis</name>
    <dbReference type="NCBI Taxonomy" id="1507735"/>
    <lineage>
        <taxon>Bacteria</taxon>
        <taxon>Pseudomonadati</taxon>
        <taxon>Pseudomonadota</taxon>
        <taxon>Gammaproteobacteria</taxon>
        <taxon>Pseudomonadales</taxon>
        <taxon>Pseudomonadaceae</taxon>
        <taxon>Stutzerimonas</taxon>
    </lineage>
</organism>
<feature type="chain" id="PRO_5046280023" evidence="2">
    <location>
        <begin position="20"/>
        <end position="202"/>
    </location>
</feature>
<keyword evidence="2" id="KW-0732">Signal</keyword>